<dbReference type="Proteomes" id="UP000256305">
    <property type="component" value="Unassembled WGS sequence"/>
</dbReference>
<evidence type="ECO:0000256" key="1">
    <source>
        <dbReference type="SAM" id="SignalP"/>
    </source>
</evidence>
<comment type="caution">
    <text evidence="2">The sequence shown here is derived from an EMBL/GenBank/DDBJ whole genome shotgun (WGS) entry which is preliminary data.</text>
</comment>
<keyword evidence="1" id="KW-0732">Signal</keyword>
<feature type="chain" id="PRO_5017558250" evidence="1">
    <location>
        <begin position="23"/>
        <end position="142"/>
    </location>
</feature>
<gene>
    <name evidence="2" type="ORF">DYE48_00795</name>
</gene>
<reference evidence="2 3" key="1">
    <citation type="submission" date="2018-08" db="EMBL/GenBank/DDBJ databases">
        <title>Genome sequence of Halobacillus trueperi KCTC 3686.</title>
        <authorList>
            <person name="Cho K.H."/>
            <person name="Kwak M.-J."/>
            <person name="Kim B.-Y."/>
            <person name="Chun J."/>
        </authorList>
    </citation>
    <scope>NUCLEOTIDE SEQUENCE [LARGE SCALE GENOMIC DNA]</scope>
    <source>
        <strain evidence="2 3">KCTC 3686</strain>
    </source>
</reference>
<feature type="signal peptide" evidence="1">
    <location>
        <begin position="1"/>
        <end position="22"/>
    </location>
</feature>
<name>A0A3E0JDH2_9BACI</name>
<protein>
    <submittedName>
        <fullName evidence="2">Uncharacterized protein</fullName>
    </submittedName>
</protein>
<sequence length="142" mass="15930">MRRYVGLLIIVFLCSIPLQVSATSYEKLDPQEVVDRAEVIVIGTYDFDRRSEGSEFIFDGYPFDVEAVLKGKVGEEITAGIDRFDVSWAKDFQEKGGRFMLLLENIPEADFLTPVVAGNGMVQLMGDTVQEESEEKISILNL</sequence>
<evidence type="ECO:0000313" key="3">
    <source>
        <dbReference type="Proteomes" id="UP000256305"/>
    </source>
</evidence>
<accession>A0A3E0JDH2</accession>
<dbReference type="EMBL" id="QUAE01000001">
    <property type="protein sequence ID" value="REJ10971.1"/>
    <property type="molecule type" value="Genomic_DNA"/>
</dbReference>
<evidence type="ECO:0000313" key="2">
    <source>
        <dbReference type="EMBL" id="REJ10971.1"/>
    </source>
</evidence>
<dbReference type="RefSeq" id="WP_115821963.1">
    <property type="nucleotide sequence ID" value="NZ_QUAE01000001.1"/>
</dbReference>
<organism evidence="2 3">
    <name type="scientific">Halobacillus trueperi</name>
    <dbReference type="NCBI Taxonomy" id="156205"/>
    <lineage>
        <taxon>Bacteria</taxon>
        <taxon>Bacillati</taxon>
        <taxon>Bacillota</taxon>
        <taxon>Bacilli</taxon>
        <taxon>Bacillales</taxon>
        <taxon>Bacillaceae</taxon>
        <taxon>Halobacillus</taxon>
    </lineage>
</organism>
<dbReference type="AlphaFoldDB" id="A0A3E0JDH2"/>
<keyword evidence="3" id="KW-1185">Reference proteome</keyword>
<proteinExistence type="predicted"/>